<evidence type="ECO:0000256" key="6">
    <source>
        <dbReference type="ARBA" id="ARBA00023242"/>
    </source>
</evidence>
<dbReference type="Proteomes" id="UP000195602">
    <property type="component" value="Unassembled WGS sequence"/>
</dbReference>
<comment type="similarity">
    <text evidence="3">Belongs to the RIX1/PELP1 family.</text>
</comment>
<evidence type="ECO:0000256" key="3">
    <source>
        <dbReference type="ARBA" id="ARBA00010511"/>
    </source>
</evidence>
<dbReference type="GO" id="GO:0005634">
    <property type="term" value="C:nucleus"/>
    <property type="evidence" value="ECO:0007669"/>
    <property type="project" value="UniProtKB-SubCell"/>
</dbReference>
<dbReference type="PANTHER" id="PTHR34105">
    <property type="entry name" value="PROLINE-, GLUTAMIC ACID- AND LEUCINE-RICH PROTEIN 1"/>
    <property type="match status" value="1"/>
</dbReference>
<keyword evidence="5" id="KW-0698">rRNA processing</keyword>
<reference evidence="9 10" key="1">
    <citation type="submission" date="2017-04" db="EMBL/GenBank/DDBJ databases">
        <title>Draft genome of the yeast Clavispora lusitaniae type strain CBS 6936.</title>
        <authorList>
            <person name="Durrens P."/>
            <person name="Klopp C."/>
            <person name="Biteau N."/>
            <person name="Fitton-Ouhabi V."/>
            <person name="Dementhon K."/>
            <person name="Accoceberry I."/>
            <person name="Sherman D.J."/>
            <person name="Noel T."/>
        </authorList>
    </citation>
    <scope>NUCLEOTIDE SEQUENCE [LARGE SCALE GENOMIC DNA]</scope>
    <source>
        <strain evidence="9 10">CBS 6936</strain>
    </source>
</reference>
<dbReference type="InterPro" id="IPR012583">
    <property type="entry name" value="RIX1_N"/>
</dbReference>
<accession>A0AA91Q0L8</accession>
<evidence type="ECO:0000256" key="5">
    <source>
        <dbReference type="ARBA" id="ARBA00022552"/>
    </source>
</evidence>
<sequence length="708" mass="79285">MSLPLAFIIKELEDTPSSIIPILSSLHNQRHSLSTVSKVDLKHLTSRTLNLCRSPKPYNVWCGVNLIYVIIDNSLILSSEGSSFFSQLLKVLESPRASDPRVFKSVVDCINKLCKNIRGKPTLTREVLTPNLSSVFSFYFDKIMVDPELMMDSLRDLVQNHPTTSRPFANKIKTKLLEFISSKDFSCHPQTIRDAACSLLAVLPVVEKDGPEQHWAQDVNRITSNIAGVLNIYDSFLNLKEDDETYQLIQKLAASDENEIFSPLHLDINDPQSLLAISERLEILFSMLKAYLVCHTDYIVTVPIGKIIILLEASCSINTKFVPFRREIRDQAVKDAIQLTLVQCYDCTISLLTLLPSKYRGSIVPYLGTVFAFLESVLFLKGKRLDKDSNLIHESLIKKVLSCVNQYLSLVGHFHDHSLLTRFVEVALLLVEPREQDNIQGEQKQQQSQHSKAARKKAKKTGSTPLSDLLSHSHLFIESVPESTRAIVLDLFAIMIPRVTLPPTYYNKVIKFIMVEAVKAKDQSAYSAIPQVLQKTLVEAVLNPIPENASLLPIASTLLWDNPVINVLNNPRFPPLPKVIKPTISDEDSELESDDDTAEESTQVEDSKRAFDEDEPASKKPKIDQSLQESGTVTPGHSTAKENIFSVDSTKLTFAEPTAAVDSVKIEENKAEIEKVEDTVFEEADLDEGDASEIEIPNLNMEDSDDDN</sequence>
<feature type="region of interest" description="Disordered" evidence="7">
    <location>
        <begin position="578"/>
        <end position="642"/>
    </location>
</feature>
<organism evidence="9 10">
    <name type="scientific">Clavispora lusitaniae</name>
    <name type="common">Candida lusitaniae</name>
    <dbReference type="NCBI Taxonomy" id="36911"/>
    <lineage>
        <taxon>Eukaryota</taxon>
        <taxon>Fungi</taxon>
        <taxon>Dikarya</taxon>
        <taxon>Ascomycota</taxon>
        <taxon>Saccharomycotina</taxon>
        <taxon>Pichiomycetes</taxon>
        <taxon>Metschnikowiaceae</taxon>
        <taxon>Clavispora</taxon>
    </lineage>
</organism>
<feature type="compositionally biased region" description="Acidic residues" evidence="7">
    <location>
        <begin position="585"/>
        <end position="603"/>
    </location>
</feature>
<proteinExistence type="inferred from homology"/>
<feature type="region of interest" description="Disordered" evidence="7">
    <location>
        <begin position="683"/>
        <end position="708"/>
    </location>
</feature>
<evidence type="ECO:0000256" key="7">
    <source>
        <dbReference type="SAM" id="MobiDB-lite"/>
    </source>
</evidence>
<name>A0AA91Q0L8_CLALS</name>
<gene>
    <name evidence="9" type="ORF">A9F13_07g03003</name>
</gene>
<feature type="compositionally biased region" description="Acidic residues" evidence="7">
    <location>
        <begin position="683"/>
        <end position="693"/>
    </location>
</feature>
<dbReference type="InterPro" id="IPR016024">
    <property type="entry name" value="ARM-type_fold"/>
</dbReference>
<dbReference type="GO" id="GO:0006364">
    <property type="term" value="P:rRNA processing"/>
    <property type="evidence" value="ECO:0007669"/>
    <property type="project" value="UniProtKB-KW"/>
</dbReference>
<evidence type="ECO:0000259" key="8">
    <source>
        <dbReference type="Pfam" id="PF08167"/>
    </source>
</evidence>
<feature type="compositionally biased region" description="Basic and acidic residues" evidence="7">
    <location>
        <begin position="605"/>
        <end position="623"/>
    </location>
</feature>
<comment type="caution">
    <text evidence="9">The sequence shown here is derived from an EMBL/GenBank/DDBJ whole genome shotgun (WGS) entry which is preliminary data.</text>
</comment>
<comment type="subcellular location">
    <subcellularLocation>
        <location evidence="2">Nucleus</location>
    </subcellularLocation>
</comment>
<feature type="region of interest" description="Disordered" evidence="7">
    <location>
        <begin position="439"/>
        <end position="465"/>
    </location>
</feature>
<dbReference type="EMBL" id="LYUB02000007">
    <property type="protein sequence ID" value="OVF08816.1"/>
    <property type="molecule type" value="Genomic_DNA"/>
</dbReference>
<evidence type="ECO:0000256" key="2">
    <source>
        <dbReference type="ARBA" id="ARBA00004123"/>
    </source>
</evidence>
<dbReference type="PANTHER" id="PTHR34105:SF1">
    <property type="entry name" value="PROLINE-, GLUTAMIC ACID- AND LEUCINE-RICH PROTEIN 1"/>
    <property type="match status" value="1"/>
</dbReference>
<dbReference type="KEGG" id="clus:A9F13_07g03003"/>
<feature type="compositionally biased region" description="Polar residues" evidence="7">
    <location>
        <begin position="625"/>
        <end position="637"/>
    </location>
</feature>
<comment type="function">
    <text evidence="1">Component of the RIX1 complex required for processing of ITS2 sequences from 35S pre-rRNA and the nucleoplasmic transit of the pre-60S ribosomal subunits. Regulates pre-60S association of the critical remodeling factor MDN1.</text>
</comment>
<evidence type="ECO:0000256" key="4">
    <source>
        <dbReference type="ARBA" id="ARBA00021502"/>
    </source>
</evidence>
<keyword evidence="6" id="KW-0539">Nucleus</keyword>
<evidence type="ECO:0000313" key="9">
    <source>
        <dbReference type="EMBL" id="OVF08816.1"/>
    </source>
</evidence>
<feature type="domain" description="Pre-rRNA-processing protein RIX1 N-terminal" evidence="8">
    <location>
        <begin position="5"/>
        <end position="186"/>
    </location>
</feature>
<dbReference type="Pfam" id="PF08167">
    <property type="entry name" value="RIX1"/>
    <property type="match status" value="1"/>
</dbReference>
<dbReference type="AlphaFoldDB" id="A0AA91Q0L8"/>
<evidence type="ECO:0000313" key="10">
    <source>
        <dbReference type="Proteomes" id="UP000195602"/>
    </source>
</evidence>
<dbReference type="SUPFAM" id="SSF48371">
    <property type="entry name" value="ARM repeat"/>
    <property type="match status" value="1"/>
</dbReference>
<evidence type="ECO:0000256" key="1">
    <source>
        <dbReference type="ARBA" id="ARBA00003770"/>
    </source>
</evidence>
<protein>
    <recommendedName>
        <fullName evidence="4">Pre-rRNA-processing protein RIX1</fullName>
    </recommendedName>
</protein>